<comment type="caution">
    <text evidence="7">The sequence shown here is derived from an EMBL/GenBank/DDBJ whole genome shotgun (WGS) entry which is preliminary data.</text>
</comment>
<reference evidence="7 8" key="1">
    <citation type="submission" date="2019-07" db="EMBL/GenBank/DDBJ databases">
        <title>Whole genome shotgun sequence of Brevifollis gellanilyticus NBRC 108608.</title>
        <authorList>
            <person name="Hosoyama A."/>
            <person name="Uohara A."/>
            <person name="Ohji S."/>
            <person name="Ichikawa N."/>
        </authorList>
    </citation>
    <scope>NUCLEOTIDE SEQUENCE [LARGE SCALE GENOMIC DNA]</scope>
    <source>
        <strain evidence="7 8">NBRC 108608</strain>
    </source>
</reference>
<dbReference type="GO" id="GO:0016491">
    <property type="term" value="F:oxidoreductase activity"/>
    <property type="evidence" value="ECO:0007669"/>
    <property type="project" value="UniProtKB-KW"/>
</dbReference>
<feature type="signal peptide" evidence="6">
    <location>
        <begin position="1"/>
        <end position="17"/>
    </location>
</feature>
<dbReference type="InterPro" id="IPR036188">
    <property type="entry name" value="FAD/NAD-bd_sf"/>
</dbReference>
<evidence type="ECO:0000256" key="3">
    <source>
        <dbReference type="ARBA" id="ARBA00023002"/>
    </source>
</evidence>
<dbReference type="Proteomes" id="UP000321577">
    <property type="component" value="Unassembled WGS sequence"/>
</dbReference>
<keyword evidence="5" id="KW-0411">Iron-sulfur</keyword>
<proteinExistence type="predicted"/>
<dbReference type="GO" id="GO:0046872">
    <property type="term" value="F:metal ion binding"/>
    <property type="evidence" value="ECO:0007669"/>
    <property type="project" value="UniProtKB-KW"/>
</dbReference>
<evidence type="ECO:0000256" key="5">
    <source>
        <dbReference type="ARBA" id="ARBA00023014"/>
    </source>
</evidence>
<dbReference type="GO" id="GO:0051539">
    <property type="term" value="F:4 iron, 4 sulfur cluster binding"/>
    <property type="evidence" value="ECO:0007669"/>
    <property type="project" value="UniProtKB-KW"/>
</dbReference>
<dbReference type="SUPFAM" id="SSF51905">
    <property type="entry name" value="FAD/NAD(P)-binding domain"/>
    <property type="match status" value="1"/>
</dbReference>
<dbReference type="Gene3D" id="3.50.50.60">
    <property type="entry name" value="FAD/NAD(P)-binding domain"/>
    <property type="match status" value="1"/>
</dbReference>
<dbReference type="AlphaFoldDB" id="A0A512M8U3"/>
<dbReference type="PANTHER" id="PTHR43498:SF1">
    <property type="entry name" value="COB--COM HETERODISULFIDE REDUCTASE IRON-SULFUR SUBUNIT A"/>
    <property type="match status" value="1"/>
</dbReference>
<dbReference type="PANTHER" id="PTHR43498">
    <property type="entry name" value="FERREDOXIN:COB-COM HETERODISULFIDE REDUCTASE SUBUNIT A"/>
    <property type="match status" value="1"/>
</dbReference>
<keyword evidence="6" id="KW-0732">Signal</keyword>
<dbReference type="RefSeq" id="WP_146850741.1">
    <property type="nucleotide sequence ID" value="NZ_BKAG01000015.1"/>
</dbReference>
<evidence type="ECO:0000256" key="1">
    <source>
        <dbReference type="ARBA" id="ARBA00022485"/>
    </source>
</evidence>
<keyword evidence="4" id="KW-0408">Iron</keyword>
<evidence type="ECO:0000256" key="2">
    <source>
        <dbReference type="ARBA" id="ARBA00022723"/>
    </source>
</evidence>
<accession>A0A512M8U3</accession>
<evidence type="ECO:0000313" key="7">
    <source>
        <dbReference type="EMBL" id="GEP43164.1"/>
    </source>
</evidence>
<keyword evidence="1" id="KW-0004">4Fe-4S</keyword>
<protein>
    <submittedName>
        <fullName evidence="7">Protein-xanthan lyase</fullName>
    </submittedName>
</protein>
<dbReference type="GO" id="GO:0016829">
    <property type="term" value="F:lyase activity"/>
    <property type="evidence" value="ECO:0007669"/>
    <property type="project" value="UniProtKB-KW"/>
</dbReference>
<organism evidence="7 8">
    <name type="scientific">Brevifollis gellanilyticus</name>
    <dbReference type="NCBI Taxonomy" id="748831"/>
    <lineage>
        <taxon>Bacteria</taxon>
        <taxon>Pseudomonadati</taxon>
        <taxon>Verrucomicrobiota</taxon>
        <taxon>Verrucomicrobiia</taxon>
        <taxon>Verrucomicrobiales</taxon>
        <taxon>Verrucomicrobiaceae</taxon>
    </lineage>
</organism>
<gene>
    <name evidence="7" type="ORF">BGE01nite_24550</name>
</gene>
<evidence type="ECO:0000256" key="4">
    <source>
        <dbReference type="ARBA" id="ARBA00023004"/>
    </source>
</evidence>
<evidence type="ECO:0000256" key="6">
    <source>
        <dbReference type="SAM" id="SignalP"/>
    </source>
</evidence>
<feature type="chain" id="PRO_5021709425" evidence="6">
    <location>
        <begin position="18"/>
        <end position="532"/>
    </location>
</feature>
<dbReference type="OrthoDB" id="175915at2"/>
<dbReference type="Pfam" id="PF12831">
    <property type="entry name" value="FAD_oxidored"/>
    <property type="match status" value="1"/>
</dbReference>
<keyword evidence="3" id="KW-0560">Oxidoreductase</keyword>
<keyword evidence="2" id="KW-0479">Metal-binding</keyword>
<name>A0A512M8U3_9BACT</name>
<evidence type="ECO:0000313" key="8">
    <source>
        <dbReference type="Proteomes" id="UP000321577"/>
    </source>
</evidence>
<dbReference type="EMBL" id="BKAG01000015">
    <property type="protein sequence ID" value="GEP43164.1"/>
    <property type="molecule type" value="Genomic_DNA"/>
</dbReference>
<keyword evidence="8" id="KW-1185">Reference proteome</keyword>
<keyword evidence="7" id="KW-0456">Lyase</keyword>
<sequence>MKHLILASLLCATTLIAADSASTDIVVYGGVPCGIAASITAAREGAKVILIEPTKHVGGLSTSGINTAESEHMLKWTIGGFADEFYRRLGDHYGSGKPEYFFESSVAEKVYLDMLREAKVEVRYGVSVDLVVKEETRIKEIKLTDGSMIKAKVFIDAGYEGDLMARAGVKYAVGRESKAEFGEEAAGIRFDKTARHARTVDEKGQLLPGISAWAKDLKEGDAHRAPMNYNFRLTVAKDPKLQVPIPPPKNYDVKRYALLADWLRFKAANKTEVKLDDVLDPYKRRNGKFEMNNKQSAIFSLGHFGGQFDWPEADYATRQRIYDDHMDYTLGLIFFLANDESVPEKMRAEMKSYGLHKDEFADNGHLPYQLYVREARRMRGEHVVTQQDVQTDRRKEDSIGMSSHFIDCHHVQRVAVNEGEFVNEGRIWRMGYAYQIPYRALTPKADQCTNLLVPGAASFTHVAFCTLRLESVWMITGHAAGIAASLAIKDDVPVQKVPLAALQDKLRAQKQVVDFIPGQPEKCEHLNGPPEF</sequence>
<dbReference type="InterPro" id="IPR039650">
    <property type="entry name" value="HdrA-like"/>
</dbReference>